<dbReference type="CDD" id="cd14695">
    <property type="entry name" value="bZIP_HLF"/>
    <property type="match status" value="1"/>
</dbReference>
<dbReference type="PANTHER" id="PTHR11988:SF27">
    <property type="entry name" value="GH27708P"/>
    <property type="match status" value="1"/>
</dbReference>
<feature type="region of interest" description="Disordered" evidence="8">
    <location>
        <begin position="52"/>
        <end position="108"/>
    </location>
</feature>
<proteinExistence type="inferred from homology"/>
<dbReference type="InterPro" id="IPR004827">
    <property type="entry name" value="bZIP"/>
</dbReference>
<dbReference type="GO" id="GO:0000978">
    <property type="term" value="F:RNA polymerase II cis-regulatory region sequence-specific DNA binding"/>
    <property type="evidence" value="ECO:0007669"/>
    <property type="project" value="TreeGrafter"/>
</dbReference>
<dbReference type="Proteomes" id="UP001174909">
    <property type="component" value="Unassembled WGS sequence"/>
</dbReference>
<comment type="similarity">
    <text evidence="2">Belongs to the bZIP family. NFIL3 subfamily.</text>
</comment>
<gene>
    <name evidence="10" type="ORF">GBAR_LOCUS2738</name>
</gene>
<feature type="compositionally biased region" description="Polar residues" evidence="8">
    <location>
        <begin position="97"/>
        <end position="108"/>
    </location>
</feature>
<dbReference type="GO" id="GO:0000981">
    <property type="term" value="F:DNA-binding transcription factor activity, RNA polymerase II-specific"/>
    <property type="evidence" value="ECO:0007669"/>
    <property type="project" value="TreeGrafter"/>
</dbReference>
<dbReference type="SMART" id="SM00338">
    <property type="entry name" value="BRLZ"/>
    <property type="match status" value="1"/>
</dbReference>
<keyword evidence="6" id="KW-0539">Nucleus</keyword>
<evidence type="ECO:0000256" key="5">
    <source>
        <dbReference type="ARBA" id="ARBA00023163"/>
    </source>
</evidence>
<dbReference type="PANTHER" id="PTHR11988">
    <property type="entry name" value="THYROTROPH EMBRYONIC FACTOR RELATED"/>
    <property type="match status" value="1"/>
</dbReference>
<comment type="subcellular location">
    <subcellularLocation>
        <location evidence="1">Nucleus</location>
    </subcellularLocation>
</comment>
<evidence type="ECO:0000259" key="9">
    <source>
        <dbReference type="PROSITE" id="PS50217"/>
    </source>
</evidence>
<feature type="compositionally biased region" description="Polar residues" evidence="8">
    <location>
        <begin position="156"/>
        <end position="168"/>
    </location>
</feature>
<feature type="region of interest" description="Disordered" evidence="8">
    <location>
        <begin position="143"/>
        <end position="192"/>
    </location>
</feature>
<feature type="domain" description="BZIP" evidence="9">
    <location>
        <begin position="190"/>
        <end position="253"/>
    </location>
</feature>
<feature type="region of interest" description="Disordered" evidence="8">
    <location>
        <begin position="1"/>
        <end position="20"/>
    </location>
</feature>
<evidence type="ECO:0000256" key="6">
    <source>
        <dbReference type="ARBA" id="ARBA00023242"/>
    </source>
</evidence>
<feature type="compositionally biased region" description="Polar residues" evidence="8">
    <location>
        <begin position="78"/>
        <end position="87"/>
    </location>
</feature>
<dbReference type="Gene3D" id="1.20.5.170">
    <property type="match status" value="1"/>
</dbReference>
<comment type="caution">
    <text evidence="10">The sequence shown here is derived from an EMBL/GenBank/DDBJ whole genome shotgun (WGS) entry which is preliminary data.</text>
</comment>
<dbReference type="InterPro" id="IPR040223">
    <property type="entry name" value="PAR_bZIP"/>
</dbReference>
<sequence>MDAGPPQATPTTSTTAHPGGVANLFSTITGEICADTVNSVISDLNLFRGGGGSLPQWDSPQTTPTTSHGSPLRMDSGDTPTTSSSMSGRGRPLRTEQGPSSESFSTSEQTNLSFLPFFHEHTRQPSCKVAMYLEDAVFFPLTPPTSDPGPPAPLTSDLNNHRPGSNSHSDSDTELPMRKRRAPVPSEKKDDRYWERRKKNNIAAKRSRELRRKKVDEELKQAGEAIQENQKLKQEIEVLKAEINSLRRLLKDANMTLSLWIRAKQTAEPNTQLPPMLRGPNVPFVNFPVSSTV</sequence>
<keyword evidence="11" id="KW-1185">Reference proteome</keyword>
<dbReference type="AlphaFoldDB" id="A0AA35R2B6"/>
<organism evidence="10 11">
    <name type="scientific">Geodia barretti</name>
    <name type="common">Barrett's horny sponge</name>
    <dbReference type="NCBI Taxonomy" id="519541"/>
    <lineage>
        <taxon>Eukaryota</taxon>
        <taxon>Metazoa</taxon>
        <taxon>Porifera</taxon>
        <taxon>Demospongiae</taxon>
        <taxon>Heteroscleromorpha</taxon>
        <taxon>Tetractinellida</taxon>
        <taxon>Astrophorina</taxon>
        <taxon>Geodiidae</taxon>
        <taxon>Geodia</taxon>
    </lineage>
</organism>
<evidence type="ECO:0000256" key="4">
    <source>
        <dbReference type="ARBA" id="ARBA00023125"/>
    </source>
</evidence>
<reference evidence="10" key="1">
    <citation type="submission" date="2023-03" db="EMBL/GenBank/DDBJ databases">
        <authorList>
            <person name="Steffen K."/>
            <person name="Cardenas P."/>
        </authorList>
    </citation>
    <scope>NUCLEOTIDE SEQUENCE</scope>
</reference>
<dbReference type="PROSITE" id="PS50217">
    <property type="entry name" value="BZIP"/>
    <property type="match status" value="1"/>
</dbReference>
<dbReference type="Pfam" id="PF07716">
    <property type="entry name" value="bZIP_2"/>
    <property type="match status" value="1"/>
</dbReference>
<evidence type="ECO:0000313" key="10">
    <source>
        <dbReference type="EMBL" id="CAI7999535.1"/>
    </source>
</evidence>
<dbReference type="GO" id="GO:0005634">
    <property type="term" value="C:nucleus"/>
    <property type="evidence" value="ECO:0007669"/>
    <property type="project" value="UniProtKB-SubCell"/>
</dbReference>
<evidence type="ECO:0000256" key="1">
    <source>
        <dbReference type="ARBA" id="ARBA00004123"/>
    </source>
</evidence>
<feature type="compositionally biased region" description="Pro residues" evidence="8">
    <location>
        <begin position="143"/>
        <end position="153"/>
    </location>
</feature>
<dbReference type="FunFam" id="1.20.5.170:FF:000025">
    <property type="entry name" value="nuclear factor interleukin-3-regulated protein-like"/>
    <property type="match status" value="1"/>
</dbReference>
<keyword evidence="3" id="KW-0805">Transcription regulation</keyword>
<evidence type="ECO:0000256" key="3">
    <source>
        <dbReference type="ARBA" id="ARBA00023015"/>
    </source>
</evidence>
<keyword evidence="7" id="KW-0175">Coiled coil</keyword>
<dbReference type="InterPro" id="IPR046347">
    <property type="entry name" value="bZIP_sf"/>
</dbReference>
<feature type="compositionally biased region" description="Polar residues" evidence="8">
    <location>
        <begin position="56"/>
        <end position="69"/>
    </location>
</feature>
<protein>
    <submittedName>
        <fullName evidence="10">Cell death specification protein 2</fullName>
    </submittedName>
</protein>
<keyword evidence="5" id="KW-0804">Transcription</keyword>
<evidence type="ECO:0000313" key="11">
    <source>
        <dbReference type="Proteomes" id="UP001174909"/>
    </source>
</evidence>
<accession>A0AA35R2B6</accession>
<feature type="coiled-coil region" evidence="7">
    <location>
        <begin position="215"/>
        <end position="256"/>
    </location>
</feature>
<evidence type="ECO:0000256" key="8">
    <source>
        <dbReference type="SAM" id="MobiDB-lite"/>
    </source>
</evidence>
<dbReference type="SUPFAM" id="SSF57959">
    <property type="entry name" value="Leucine zipper domain"/>
    <property type="match status" value="1"/>
</dbReference>
<evidence type="ECO:0000256" key="2">
    <source>
        <dbReference type="ARBA" id="ARBA00006079"/>
    </source>
</evidence>
<dbReference type="EMBL" id="CASHTH010000379">
    <property type="protein sequence ID" value="CAI7999535.1"/>
    <property type="molecule type" value="Genomic_DNA"/>
</dbReference>
<evidence type="ECO:0000256" key="7">
    <source>
        <dbReference type="SAM" id="Coils"/>
    </source>
</evidence>
<name>A0AA35R2B6_GEOBA</name>
<keyword evidence="4" id="KW-0238">DNA-binding</keyword>